<reference evidence="3" key="1">
    <citation type="submission" date="2016-10" db="EMBL/GenBank/DDBJ databases">
        <authorList>
            <person name="Varghese N."/>
            <person name="Submissions S."/>
        </authorList>
    </citation>
    <scope>NUCLEOTIDE SEQUENCE [LARGE SCALE GENOMIC DNA]</scope>
    <source>
        <strain evidence="3">CGMCC 1.6854</strain>
    </source>
</reference>
<dbReference type="RefSeq" id="WP_090236289.1">
    <property type="nucleotide sequence ID" value="NZ_FNHW01000001.1"/>
</dbReference>
<protein>
    <submittedName>
        <fullName evidence="2">Uncharacterized protein</fullName>
    </submittedName>
</protein>
<keyword evidence="1" id="KW-0472">Membrane</keyword>
<evidence type="ECO:0000313" key="2">
    <source>
        <dbReference type="EMBL" id="SDN09319.1"/>
    </source>
</evidence>
<accession>A0A1G9YJA5</accession>
<dbReference type="Proteomes" id="UP000199544">
    <property type="component" value="Unassembled WGS sequence"/>
</dbReference>
<evidence type="ECO:0000256" key="1">
    <source>
        <dbReference type="SAM" id="Phobius"/>
    </source>
</evidence>
<dbReference type="OrthoDB" id="2650741at2"/>
<dbReference type="EMBL" id="FNHW01000001">
    <property type="protein sequence ID" value="SDN09319.1"/>
    <property type="molecule type" value="Genomic_DNA"/>
</dbReference>
<keyword evidence="1" id="KW-0812">Transmembrane</keyword>
<dbReference type="STRING" id="459525.SAMN04488137_3487"/>
<proteinExistence type="predicted"/>
<organism evidence="2 3">
    <name type="scientific">Fictibacillus solisalsi</name>
    <dbReference type="NCBI Taxonomy" id="459525"/>
    <lineage>
        <taxon>Bacteria</taxon>
        <taxon>Bacillati</taxon>
        <taxon>Bacillota</taxon>
        <taxon>Bacilli</taxon>
        <taxon>Bacillales</taxon>
        <taxon>Fictibacillaceae</taxon>
        <taxon>Fictibacillus</taxon>
    </lineage>
</organism>
<feature type="transmembrane region" description="Helical" evidence="1">
    <location>
        <begin position="59"/>
        <end position="85"/>
    </location>
</feature>
<keyword evidence="1" id="KW-1133">Transmembrane helix</keyword>
<keyword evidence="3" id="KW-1185">Reference proteome</keyword>
<feature type="transmembrane region" description="Helical" evidence="1">
    <location>
        <begin position="28"/>
        <end position="47"/>
    </location>
</feature>
<gene>
    <name evidence="2" type="ORF">SAMN04488137_3487</name>
</gene>
<name>A0A1G9YJA5_9BACL</name>
<dbReference type="AlphaFoldDB" id="A0A1G9YJA5"/>
<sequence length="96" mass="10538">MAILTFLLLAVSFIALHGAIRNRTFSKSLLLYLALFVSAFPLAYALYDDYKHPNADANIGLGLAFFLTWGITAGVAIVAFVKYLINRKKSLGNPDD</sequence>
<evidence type="ECO:0000313" key="3">
    <source>
        <dbReference type="Proteomes" id="UP000199544"/>
    </source>
</evidence>